<dbReference type="Proteomes" id="UP000287033">
    <property type="component" value="Unassembled WGS sequence"/>
</dbReference>
<organism evidence="2 3">
    <name type="scientific">Chiloscyllium punctatum</name>
    <name type="common">Brownbanded bambooshark</name>
    <name type="synonym">Hemiscyllium punctatum</name>
    <dbReference type="NCBI Taxonomy" id="137246"/>
    <lineage>
        <taxon>Eukaryota</taxon>
        <taxon>Metazoa</taxon>
        <taxon>Chordata</taxon>
        <taxon>Craniata</taxon>
        <taxon>Vertebrata</taxon>
        <taxon>Chondrichthyes</taxon>
        <taxon>Elasmobranchii</taxon>
        <taxon>Galeomorphii</taxon>
        <taxon>Galeoidea</taxon>
        <taxon>Orectolobiformes</taxon>
        <taxon>Hemiscylliidae</taxon>
        <taxon>Chiloscyllium</taxon>
    </lineage>
</organism>
<feature type="compositionally biased region" description="Basic and acidic residues" evidence="1">
    <location>
        <begin position="38"/>
        <end position="48"/>
    </location>
</feature>
<feature type="compositionally biased region" description="Basic and acidic residues" evidence="1">
    <location>
        <begin position="18"/>
        <end position="33"/>
    </location>
</feature>
<name>A0A401TIX7_CHIPU</name>
<evidence type="ECO:0000313" key="2">
    <source>
        <dbReference type="EMBL" id="GCC42588.1"/>
    </source>
</evidence>
<dbReference type="EMBL" id="BEZZ01080162">
    <property type="protein sequence ID" value="GCC42588.1"/>
    <property type="molecule type" value="Genomic_DNA"/>
</dbReference>
<accession>A0A401TIX7</accession>
<feature type="region of interest" description="Disordered" evidence="1">
    <location>
        <begin position="38"/>
        <end position="61"/>
    </location>
</feature>
<gene>
    <name evidence="2" type="ORF">chiPu_0026467</name>
</gene>
<sequence length="154" mass="17858">MVEEQAEAIAQVQNELSDCGRRHEEQREGLRRTINRLQEEKEGLKRNAEAQQQELRSEFETSTRVLSEKLKTTQGELSALREEFRKQTVELHEVKEHKKVTDTGEPRMVLRGERPGNWARCSEGRETGELGMVLRVTEGERPGNWARCSEGRDR</sequence>
<dbReference type="AlphaFoldDB" id="A0A401TIX7"/>
<reference evidence="2 3" key="1">
    <citation type="journal article" date="2018" name="Nat. Ecol. Evol.">
        <title>Shark genomes provide insights into elasmobranch evolution and the origin of vertebrates.</title>
        <authorList>
            <person name="Hara Y"/>
            <person name="Yamaguchi K"/>
            <person name="Onimaru K"/>
            <person name="Kadota M"/>
            <person name="Koyanagi M"/>
            <person name="Keeley SD"/>
            <person name="Tatsumi K"/>
            <person name="Tanaka K"/>
            <person name="Motone F"/>
            <person name="Kageyama Y"/>
            <person name="Nozu R"/>
            <person name="Adachi N"/>
            <person name="Nishimura O"/>
            <person name="Nakagawa R"/>
            <person name="Tanegashima C"/>
            <person name="Kiyatake I"/>
            <person name="Matsumoto R"/>
            <person name="Murakumo K"/>
            <person name="Nishida K"/>
            <person name="Terakita A"/>
            <person name="Kuratani S"/>
            <person name="Sato K"/>
            <person name="Hyodo S Kuraku.S."/>
        </authorList>
    </citation>
    <scope>NUCLEOTIDE SEQUENCE [LARGE SCALE GENOMIC DNA]</scope>
</reference>
<evidence type="ECO:0000256" key="1">
    <source>
        <dbReference type="SAM" id="MobiDB-lite"/>
    </source>
</evidence>
<feature type="region of interest" description="Disordered" evidence="1">
    <location>
        <begin position="14"/>
        <end position="33"/>
    </location>
</feature>
<feature type="compositionally biased region" description="Basic and acidic residues" evidence="1">
    <location>
        <begin position="98"/>
        <end position="114"/>
    </location>
</feature>
<protein>
    <submittedName>
        <fullName evidence="2">Uncharacterized protein</fullName>
    </submittedName>
</protein>
<keyword evidence="3" id="KW-1185">Reference proteome</keyword>
<comment type="caution">
    <text evidence="2">The sequence shown here is derived from an EMBL/GenBank/DDBJ whole genome shotgun (WGS) entry which is preliminary data.</text>
</comment>
<feature type="region of interest" description="Disordered" evidence="1">
    <location>
        <begin position="98"/>
        <end position="123"/>
    </location>
</feature>
<proteinExistence type="predicted"/>
<evidence type="ECO:0000313" key="3">
    <source>
        <dbReference type="Proteomes" id="UP000287033"/>
    </source>
</evidence>
<feature type="non-terminal residue" evidence="2">
    <location>
        <position position="154"/>
    </location>
</feature>